<dbReference type="PANTHER" id="PTHR47637:SF1">
    <property type="entry name" value="CHAPERONE SURA"/>
    <property type="match status" value="1"/>
</dbReference>
<comment type="caution">
    <text evidence="5">The sequence shown here is derived from an EMBL/GenBank/DDBJ whole genome shotgun (WGS) entry which is preliminary data.</text>
</comment>
<dbReference type="InterPro" id="IPR015391">
    <property type="entry name" value="SurA_N"/>
</dbReference>
<evidence type="ECO:0000259" key="4">
    <source>
        <dbReference type="Pfam" id="PF09312"/>
    </source>
</evidence>
<keyword evidence="6" id="KW-1185">Reference proteome</keyword>
<dbReference type="Proteomes" id="UP000448235">
    <property type="component" value="Unassembled WGS sequence"/>
</dbReference>
<sequence>MRSRRTPLLAAGLAMALGLAVVPFGTQAQEFTSSQRQALDHIVAVVNEGAIMHSQLEERIAQVRSQMSAQQQELPPERVLREQILEQMILEEIQWQMAEESGLTVDDTELNRQVRGIAERNGMSLEQFADALEADGLTLASVREEIRREITLRQLQQRRVGSRVTLSEREVERFMAQQGATREQAQQALFQRKANAELEAWLQEIRSQAFVDNRLDAR</sequence>
<dbReference type="AlphaFoldDB" id="A0A7X4W0M9"/>
<dbReference type="InterPro" id="IPR050280">
    <property type="entry name" value="OMP_Chaperone_SurA"/>
</dbReference>
<keyword evidence="2" id="KW-0697">Rotamase</keyword>
<proteinExistence type="predicted"/>
<keyword evidence="5" id="KW-0413">Isomerase</keyword>
<organism evidence="5 6">
    <name type="scientific">Halomonas icarae</name>
    <dbReference type="NCBI Taxonomy" id="2691040"/>
    <lineage>
        <taxon>Bacteria</taxon>
        <taxon>Pseudomonadati</taxon>
        <taxon>Pseudomonadota</taxon>
        <taxon>Gammaproteobacteria</taxon>
        <taxon>Oceanospirillales</taxon>
        <taxon>Halomonadaceae</taxon>
        <taxon>Halomonas</taxon>
    </lineage>
</organism>
<evidence type="ECO:0000313" key="5">
    <source>
        <dbReference type="EMBL" id="NAW13647.1"/>
    </source>
</evidence>
<dbReference type="SUPFAM" id="SSF109998">
    <property type="entry name" value="Triger factor/SurA peptide-binding domain-like"/>
    <property type="match status" value="1"/>
</dbReference>
<dbReference type="Gene3D" id="1.10.4030.10">
    <property type="entry name" value="Porin chaperone SurA, peptide-binding domain"/>
    <property type="match status" value="1"/>
</dbReference>
<evidence type="ECO:0000256" key="1">
    <source>
        <dbReference type="ARBA" id="ARBA00022729"/>
    </source>
</evidence>
<feature type="domain" description="SurA N-terminal" evidence="4">
    <location>
        <begin position="39"/>
        <end position="155"/>
    </location>
</feature>
<name>A0A7X4W0M9_9GAMM</name>
<dbReference type="InterPro" id="IPR027304">
    <property type="entry name" value="Trigger_fact/SurA_dom_sf"/>
</dbReference>
<feature type="chain" id="PRO_5031332293" evidence="3">
    <location>
        <begin position="29"/>
        <end position="218"/>
    </location>
</feature>
<dbReference type="Pfam" id="PF09312">
    <property type="entry name" value="SurA_N"/>
    <property type="match status" value="1"/>
</dbReference>
<dbReference type="PANTHER" id="PTHR47637">
    <property type="entry name" value="CHAPERONE SURA"/>
    <property type="match status" value="1"/>
</dbReference>
<feature type="signal peptide" evidence="3">
    <location>
        <begin position="1"/>
        <end position="28"/>
    </location>
</feature>
<protein>
    <submittedName>
        <fullName evidence="5">Peptidylprolyl isomerase</fullName>
    </submittedName>
</protein>
<accession>A0A7X4W0M9</accession>
<gene>
    <name evidence="5" type="ORF">GRB80_12395</name>
</gene>
<evidence type="ECO:0000256" key="3">
    <source>
        <dbReference type="SAM" id="SignalP"/>
    </source>
</evidence>
<dbReference type="GO" id="GO:0003755">
    <property type="term" value="F:peptidyl-prolyl cis-trans isomerase activity"/>
    <property type="evidence" value="ECO:0007669"/>
    <property type="project" value="UniProtKB-KW"/>
</dbReference>
<evidence type="ECO:0000256" key="2">
    <source>
        <dbReference type="ARBA" id="ARBA00023110"/>
    </source>
</evidence>
<dbReference type="EMBL" id="WUTS01000001">
    <property type="protein sequence ID" value="NAW13647.1"/>
    <property type="molecule type" value="Genomic_DNA"/>
</dbReference>
<dbReference type="RefSeq" id="WP_132044229.1">
    <property type="nucleotide sequence ID" value="NZ_JARWMY010000001.1"/>
</dbReference>
<evidence type="ECO:0000313" key="6">
    <source>
        <dbReference type="Proteomes" id="UP000448235"/>
    </source>
</evidence>
<reference evidence="5 6" key="1">
    <citation type="submission" date="2019-12" db="EMBL/GenBank/DDBJ databases">
        <title>Draft genome sequencing of Halomonas icarensis D1-1.</title>
        <authorList>
            <person name="Pandiyan K."/>
            <person name="Kushwaha P."/>
            <person name="Gowdham M."/>
            <person name="Chakdar H."/>
            <person name="Singh A."/>
            <person name="Kumar M."/>
            <person name="Saxena A.K."/>
        </authorList>
    </citation>
    <scope>NUCLEOTIDE SEQUENCE [LARGE SCALE GENOMIC DNA]</scope>
    <source>
        <strain evidence="5 6">D1-1</strain>
    </source>
</reference>
<keyword evidence="1 3" id="KW-0732">Signal</keyword>